<accession>A0A2L1U0I9</accession>
<feature type="transmembrane region" description="Helical" evidence="1">
    <location>
        <begin position="28"/>
        <end position="49"/>
    </location>
</feature>
<dbReference type="RefSeq" id="WP_230460674.1">
    <property type="nucleotide sequence ID" value="NZ_CP019655.1"/>
</dbReference>
<sequence length="131" mass="14255">MKEPKMKTSPPSQEAEELAAVELVVSRFLRAGVVLSAVVIGTGLLMFLITDSSGYPDAIFPTGLIEIVQGLMALKPYGIILTGLFLLILTPVLRVAVSLLVFWKQRDWMYMGITTVVLGILIISFFIGRAG</sequence>
<gene>
    <name evidence="2" type="ORF">ERICIII_02285</name>
</gene>
<protein>
    <submittedName>
        <fullName evidence="2">Putative membrane protein</fullName>
    </submittedName>
</protein>
<dbReference type="STRING" id="147375.BXP28_05900"/>
<keyword evidence="1" id="KW-0812">Transmembrane</keyword>
<name>A0A2L1U0I9_9BACL</name>
<reference evidence="3" key="1">
    <citation type="submission" date="2017-02" db="EMBL/GenBank/DDBJ databases">
        <title>Delineation of Paenibacillus larvae strains originating from foulbrood outbreaks.</title>
        <authorList>
            <person name="Beims H."/>
            <person name="Bunk B."/>
            <person name="Sproeer C."/>
            <person name="Mohr K.I."/>
            <person name="Pradella S."/>
            <person name="Guenther G."/>
            <person name="Rohde M."/>
            <person name="von der Ohe W."/>
            <person name="Steinert M."/>
        </authorList>
    </citation>
    <scope>NUCLEOTIDE SEQUENCE [LARGE SCALE GENOMIC DNA]</scope>
    <source>
        <strain evidence="3">Eric_III</strain>
    </source>
</reference>
<feature type="transmembrane region" description="Helical" evidence="1">
    <location>
        <begin position="108"/>
        <end position="128"/>
    </location>
</feature>
<feature type="transmembrane region" description="Helical" evidence="1">
    <location>
        <begin position="81"/>
        <end position="102"/>
    </location>
</feature>
<dbReference type="Proteomes" id="UP000239833">
    <property type="component" value="Chromosome"/>
</dbReference>
<proteinExistence type="predicted"/>
<organism evidence="2 3">
    <name type="scientific">Paenibacillus larvae subsp. larvae</name>
    <dbReference type="NCBI Taxonomy" id="147375"/>
    <lineage>
        <taxon>Bacteria</taxon>
        <taxon>Bacillati</taxon>
        <taxon>Bacillota</taxon>
        <taxon>Bacilli</taxon>
        <taxon>Bacillales</taxon>
        <taxon>Paenibacillaceae</taxon>
        <taxon>Paenibacillus</taxon>
    </lineage>
</organism>
<dbReference type="EMBL" id="CP019655">
    <property type="protein sequence ID" value="AVF26446.1"/>
    <property type="molecule type" value="Genomic_DNA"/>
</dbReference>
<evidence type="ECO:0000313" key="3">
    <source>
        <dbReference type="Proteomes" id="UP000239833"/>
    </source>
</evidence>
<evidence type="ECO:0000256" key="1">
    <source>
        <dbReference type="SAM" id="Phobius"/>
    </source>
</evidence>
<dbReference type="Pfam" id="PF07843">
    <property type="entry name" value="DUF1634"/>
    <property type="match status" value="1"/>
</dbReference>
<evidence type="ECO:0000313" key="2">
    <source>
        <dbReference type="EMBL" id="AVF26446.1"/>
    </source>
</evidence>
<keyword evidence="1" id="KW-1133">Transmembrane helix</keyword>
<keyword evidence="1" id="KW-0472">Membrane</keyword>
<dbReference type="GeneID" id="64218992"/>
<dbReference type="AlphaFoldDB" id="A0A2L1U0I9"/>
<dbReference type="InterPro" id="IPR012861">
    <property type="entry name" value="DUF1634"/>
</dbReference>